<feature type="region of interest" description="Disordered" evidence="1">
    <location>
        <begin position="370"/>
        <end position="491"/>
    </location>
</feature>
<dbReference type="EMBL" id="JAFHKP010000035">
    <property type="protein sequence ID" value="KAG5467553.1"/>
    <property type="molecule type" value="Genomic_DNA"/>
</dbReference>
<dbReference type="AlphaFoldDB" id="A0A836GPG4"/>
<feature type="compositionally biased region" description="Basic and acidic residues" evidence="1">
    <location>
        <begin position="166"/>
        <end position="176"/>
    </location>
</feature>
<feature type="region of interest" description="Disordered" evidence="1">
    <location>
        <begin position="540"/>
        <end position="572"/>
    </location>
</feature>
<feature type="compositionally biased region" description="Low complexity" evidence="1">
    <location>
        <begin position="305"/>
        <end position="314"/>
    </location>
</feature>
<comment type="caution">
    <text evidence="2">The sequence shown here is derived from an EMBL/GenBank/DDBJ whole genome shotgun (WGS) entry which is preliminary data.</text>
</comment>
<feature type="compositionally biased region" description="Low complexity" evidence="1">
    <location>
        <begin position="382"/>
        <end position="402"/>
    </location>
</feature>
<feature type="compositionally biased region" description="Polar residues" evidence="1">
    <location>
        <begin position="253"/>
        <end position="263"/>
    </location>
</feature>
<organism evidence="2 3">
    <name type="scientific">Leishmania enriettii</name>
    <dbReference type="NCBI Taxonomy" id="5663"/>
    <lineage>
        <taxon>Eukaryota</taxon>
        <taxon>Discoba</taxon>
        <taxon>Euglenozoa</taxon>
        <taxon>Kinetoplastea</taxon>
        <taxon>Metakinetoplastina</taxon>
        <taxon>Trypanosomatida</taxon>
        <taxon>Trypanosomatidae</taxon>
        <taxon>Leishmaniinae</taxon>
        <taxon>Leishmania</taxon>
    </lineage>
</organism>
<feature type="compositionally biased region" description="Low complexity" evidence="1">
    <location>
        <begin position="1"/>
        <end position="10"/>
    </location>
</feature>
<sequence>MSSAGASALRLRSRSVNRAHNSVSGAKSVSSGSSKAKTRPVCVTSVPLSELQSRGATAMSSFSVNHRTIRGGKSITPDSLHAAVAEEREPQARGCVPGLLSSIPTNTSHIGDGFRVPSSSAIASKAAAHCVKSSTPTIVTVAVPRAVSHSHSARRVDSTCSSLRGSSEKGAADRRQRPPMVPRVGQIVSNAPVTRSATMEALPIRRASSAATAFASASAPSSQLCSRAASVHEMTAPLSPRRTSPSMRPYASAPTSRVSSVNSRLAEASARPGRPPTQRLRTSSVRHLVTKRSGSSAKAAAPTRTVSTAAAPSNTSAAAAGCAVRMPSATLGAPTRSLGMRPLLETNRVSTPKSGSVNEAFRVRALHPSAQSALRVDRGARSARGGASSESNSSAAGCISSRGVSHQAPVQQKKHSQSLSERCATGDVPSRKTARGRGGDGAAVDIPSTPPAPFQKTHTRCPPPLSFADSMRGSTASAVTKGPISPIKRTSTACPSAAQHYPGATLEKAANLYEGFALPIADAACAGLWIKPGMLSTPTNRIGDRDASEAPTIPYEGSTGRRGSTSLSPRTDVDALSVSGRLSYGM</sequence>
<feature type="region of interest" description="Disordered" evidence="1">
    <location>
        <begin position="147"/>
        <end position="179"/>
    </location>
</feature>
<feature type="compositionally biased region" description="Low complexity" evidence="1">
    <location>
        <begin position="557"/>
        <end position="570"/>
    </location>
</feature>
<name>A0A836GPG4_LEIEN</name>
<feature type="region of interest" description="Disordered" evidence="1">
    <location>
        <begin position="233"/>
        <end position="314"/>
    </location>
</feature>
<evidence type="ECO:0000256" key="1">
    <source>
        <dbReference type="SAM" id="MobiDB-lite"/>
    </source>
</evidence>
<protein>
    <submittedName>
        <fullName evidence="2">Uncharacterized protein</fullName>
    </submittedName>
</protein>
<gene>
    <name evidence="2" type="ORF">CUR178_01197</name>
</gene>
<dbReference type="RefSeq" id="XP_067689075.1">
    <property type="nucleotide sequence ID" value="XM_067832972.1"/>
</dbReference>
<dbReference type="OrthoDB" id="267581at2759"/>
<feature type="region of interest" description="Disordered" evidence="1">
    <location>
        <begin position="1"/>
        <end position="41"/>
    </location>
</feature>
<dbReference type="KEGG" id="lenr:94168482"/>
<feature type="compositionally biased region" description="Low complexity" evidence="1">
    <location>
        <begin position="22"/>
        <end position="35"/>
    </location>
</feature>
<accession>A0A836GPG4</accession>
<reference evidence="2 3" key="1">
    <citation type="submission" date="2021-02" db="EMBL/GenBank/DDBJ databases">
        <title>Leishmania (Mundinia) enrietti genome sequencing and assembly.</title>
        <authorList>
            <person name="Almutairi H."/>
            <person name="Gatherer D."/>
        </authorList>
    </citation>
    <scope>NUCLEOTIDE SEQUENCE [LARGE SCALE GENOMIC DNA]</scope>
    <source>
        <strain evidence="2">CUR178</strain>
    </source>
</reference>
<proteinExistence type="predicted"/>
<evidence type="ECO:0000313" key="3">
    <source>
        <dbReference type="Proteomes" id="UP000674179"/>
    </source>
</evidence>
<dbReference type="Proteomes" id="UP000674179">
    <property type="component" value="Chromosome 35"/>
</dbReference>
<evidence type="ECO:0000313" key="2">
    <source>
        <dbReference type="EMBL" id="KAG5467553.1"/>
    </source>
</evidence>
<dbReference type="GeneID" id="94168482"/>
<keyword evidence="3" id="KW-1185">Reference proteome</keyword>